<dbReference type="PANTHER" id="PTHR24421">
    <property type="entry name" value="NITRATE/NITRITE SENSOR PROTEIN NARX-RELATED"/>
    <property type="match status" value="1"/>
</dbReference>
<comment type="catalytic activity">
    <reaction evidence="1">
        <text>ATP + protein L-histidine = ADP + protein N-phospho-L-histidine.</text>
        <dbReference type="EC" id="2.7.13.3"/>
    </reaction>
</comment>
<dbReference type="SUPFAM" id="SSF55874">
    <property type="entry name" value="ATPase domain of HSP90 chaperone/DNA topoisomerase II/histidine kinase"/>
    <property type="match status" value="1"/>
</dbReference>
<dbReference type="Proteomes" id="UP000033648">
    <property type="component" value="Unassembled WGS sequence"/>
</dbReference>
<dbReference type="CDD" id="cd16917">
    <property type="entry name" value="HATPase_UhpB-NarQ-NarX-like"/>
    <property type="match status" value="1"/>
</dbReference>
<evidence type="ECO:0000256" key="7">
    <source>
        <dbReference type="ARBA" id="ARBA00022840"/>
    </source>
</evidence>
<name>A0A0F4KTQ9_9BIFI</name>
<evidence type="ECO:0000313" key="12">
    <source>
        <dbReference type="EMBL" id="KJY49399.1"/>
    </source>
</evidence>
<dbReference type="GO" id="GO:0005524">
    <property type="term" value="F:ATP binding"/>
    <property type="evidence" value="ECO:0007669"/>
    <property type="project" value="UniProtKB-KW"/>
</dbReference>
<evidence type="ECO:0000259" key="10">
    <source>
        <dbReference type="Pfam" id="PF02518"/>
    </source>
</evidence>
<evidence type="ECO:0000256" key="4">
    <source>
        <dbReference type="ARBA" id="ARBA00022679"/>
    </source>
</evidence>
<dbReference type="GO" id="GO:0046983">
    <property type="term" value="F:protein dimerization activity"/>
    <property type="evidence" value="ECO:0007669"/>
    <property type="project" value="InterPro"/>
</dbReference>
<dbReference type="Pfam" id="PF02518">
    <property type="entry name" value="HATPase_c"/>
    <property type="match status" value="1"/>
</dbReference>
<keyword evidence="4" id="KW-0808">Transferase</keyword>
<dbReference type="EC" id="2.7.13.3" evidence="2"/>
<keyword evidence="9" id="KW-1133">Transmembrane helix</keyword>
<dbReference type="Gene3D" id="1.20.5.1930">
    <property type="match status" value="1"/>
</dbReference>
<protein>
    <recommendedName>
        <fullName evidence="2">histidine kinase</fullName>
        <ecNumber evidence="2">2.7.13.3</ecNumber>
    </recommendedName>
</protein>
<comment type="caution">
    <text evidence="12">The sequence shown here is derived from an EMBL/GenBank/DDBJ whole genome shotgun (WGS) entry which is preliminary data.</text>
</comment>
<reference evidence="12 13" key="1">
    <citation type="submission" date="2014-12" db="EMBL/GenBank/DDBJ databases">
        <title>Comparative genomics of the lactic acid bacteria isolated from the honey bee gut.</title>
        <authorList>
            <person name="Ellegaard K.M."/>
            <person name="Tamarit D."/>
            <person name="Javelind E."/>
            <person name="Olofsson T."/>
            <person name="Andersson S.G."/>
            <person name="Vasquez A."/>
        </authorList>
    </citation>
    <scope>NUCLEOTIDE SEQUENCE [LARGE SCALE GENOMIC DNA]</scope>
    <source>
        <strain evidence="12 13">Bin2</strain>
    </source>
</reference>
<evidence type="ECO:0000256" key="6">
    <source>
        <dbReference type="ARBA" id="ARBA00022777"/>
    </source>
</evidence>
<feature type="transmembrane region" description="Helical" evidence="9">
    <location>
        <begin position="145"/>
        <end position="165"/>
    </location>
</feature>
<dbReference type="InterPro" id="IPR011712">
    <property type="entry name" value="Sig_transdc_His_kin_sub3_dim/P"/>
</dbReference>
<accession>A0A0F4KTQ9</accession>
<dbReference type="Gene3D" id="3.30.565.10">
    <property type="entry name" value="Histidine kinase-like ATPase, C-terminal domain"/>
    <property type="match status" value="1"/>
</dbReference>
<feature type="domain" description="Histidine kinase/HSP90-like ATPase" evidence="10">
    <location>
        <begin position="319"/>
        <end position="410"/>
    </location>
</feature>
<dbReference type="EMBL" id="JWME01000013">
    <property type="protein sequence ID" value="KJY49399.1"/>
    <property type="molecule type" value="Genomic_DNA"/>
</dbReference>
<dbReference type="GO" id="GO:0016020">
    <property type="term" value="C:membrane"/>
    <property type="evidence" value="ECO:0007669"/>
    <property type="project" value="InterPro"/>
</dbReference>
<dbReference type="Pfam" id="PF07730">
    <property type="entry name" value="HisKA_3"/>
    <property type="match status" value="1"/>
</dbReference>
<proteinExistence type="predicted"/>
<keyword evidence="9" id="KW-0472">Membrane</keyword>
<dbReference type="InterPro" id="IPR050482">
    <property type="entry name" value="Sensor_HK_TwoCompSys"/>
</dbReference>
<keyword evidence="9" id="KW-0812">Transmembrane</keyword>
<dbReference type="PATRIC" id="fig|1684.4.peg.1606"/>
<keyword evidence="5" id="KW-0547">Nucleotide-binding</keyword>
<keyword evidence="7" id="KW-0067">ATP-binding</keyword>
<keyword evidence="8" id="KW-0902">Two-component regulatory system</keyword>
<evidence type="ECO:0000259" key="11">
    <source>
        <dbReference type="Pfam" id="PF07730"/>
    </source>
</evidence>
<dbReference type="AlphaFoldDB" id="A0A0F4KTQ9"/>
<keyword evidence="3" id="KW-0597">Phosphoprotein</keyword>
<feature type="transmembrane region" description="Helical" evidence="9">
    <location>
        <begin position="51"/>
        <end position="69"/>
    </location>
</feature>
<dbReference type="GO" id="GO:0000155">
    <property type="term" value="F:phosphorelay sensor kinase activity"/>
    <property type="evidence" value="ECO:0007669"/>
    <property type="project" value="InterPro"/>
</dbReference>
<dbReference type="OrthoDB" id="3193082at2"/>
<evidence type="ECO:0000256" key="2">
    <source>
        <dbReference type="ARBA" id="ARBA00012438"/>
    </source>
</evidence>
<evidence type="ECO:0000256" key="1">
    <source>
        <dbReference type="ARBA" id="ARBA00000085"/>
    </source>
</evidence>
<evidence type="ECO:0000256" key="3">
    <source>
        <dbReference type="ARBA" id="ARBA00022553"/>
    </source>
</evidence>
<evidence type="ECO:0000256" key="9">
    <source>
        <dbReference type="SAM" id="Phobius"/>
    </source>
</evidence>
<gene>
    <name evidence="12" type="ORF">JF69_14950</name>
</gene>
<evidence type="ECO:0000256" key="5">
    <source>
        <dbReference type="ARBA" id="ARBA00022741"/>
    </source>
</evidence>
<keyword evidence="6 12" id="KW-0418">Kinase</keyword>
<evidence type="ECO:0000256" key="8">
    <source>
        <dbReference type="ARBA" id="ARBA00023012"/>
    </source>
</evidence>
<dbReference type="InterPro" id="IPR003594">
    <property type="entry name" value="HATPase_dom"/>
</dbReference>
<feature type="domain" description="Signal transduction histidine kinase subgroup 3 dimerisation and phosphoacceptor" evidence="11">
    <location>
        <begin position="195"/>
        <end position="255"/>
    </location>
</feature>
<evidence type="ECO:0000313" key="13">
    <source>
        <dbReference type="Proteomes" id="UP000033648"/>
    </source>
</evidence>
<dbReference type="PANTHER" id="PTHR24421:SF10">
    <property type="entry name" value="NITRATE_NITRITE SENSOR PROTEIN NARQ"/>
    <property type="match status" value="1"/>
</dbReference>
<sequence>MKGIATNLFELLSNQRLTRFVMPVLSLVYALLYVSAPTFPPVWAEKIPLPVWKTVIGLIGLLCSCLLYWSRQFPLLVTTMETLIYIGLSFATSDDSFLIPLVGALYFCVCLSPVPKIAAGVGEAVAAVSLVTFSMHAGHMLFLEWSARMAVIMAVVAAAIAVRSYRIRRETQQREEQERIRSEMLARQRDLAISRAQVAGELHDSVGHDLTTIIALTQGFADSVETEELQEVLKDINQVARDGLADTRQAVRTLVQEHEALPEGSDDDGHRFGSRLHTLDELDTVIAHARAAGLAVVSTETGHQRHDPRQDNLCFIIGREAITNTLRHASDPSTIVISRDYEQGGTIRISIHDDGHGNEHGQVLGDQQPDIHDHPGVGLKQIGEQCRLMGGSLSCGPSENGGWTVEAVLPGTSEKEGNAHD</sequence>
<dbReference type="InterPro" id="IPR036890">
    <property type="entry name" value="HATPase_C_sf"/>
</dbReference>
<feature type="transmembrane region" description="Helical" evidence="9">
    <location>
        <begin position="20"/>
        <end position="39"/>
    </location>
</feature>
<organism evidence="12 13">
    <name type="scientific">Bifidobacterium asteroides</name>
    <dbReference type="NCBI Taxonomy" id="1684"/>
    <lineage>
        <taxon>Bacteria</taxon>
        <taxon>Bacillati</taxon>
        <taxon>Actinomycetota</taxon>
        <taxon>Actinomycetes</taxon>
        <taxon>Bifidobacteriales</taxon>
        <taxon>Bifidobacteriaceae</taxon>
        <taxon>Bifidobacterium</taxon>
    </lineage>
</organism>